<dbReference type="Pfam" id="PF01138">
    <property type="entry name" value="RNase_PH"/>
    <property type="match status" value="1"/>
</dbReference>
<evidence type="ECO:0000256" key="5">
    <source>
        <dbReference type="ARBA" id="ARBA00022884"/>
    </source>
</evidence>
<evidence type="ECO:0000313" key="9">
    <source>
        <dbReference type="EMBL" id="TKJ43619.1"/>
    </source>
</evidence>
<comment type="function">
    <text evidence="6">Phosphorolytic 3'-5' exoribonuclease that plays an important role in tRNA 3'-end maturation. Removes nucleotide residues following the 3'-CCA terminus of tRNAs; can also add nucleotides to the ends of RNA molecules by using nucleoside diphosphates as substrates, but this may not be physiologically important. Probably plays a role in initiation of 16S rRNA degradation (leading to ribosome degradation) during starvation.</text>
</comment>
<dbReference type="Proteomes" id="UP000317778">
    <property type="component" value="Unassembled WGS sequence"/>
</dbReference>
<keyword evidence="2 6" id="KW-0698">rRNA processing</keyword>
<dbReference type="SUPFAM" id="SSF55666">
    <property type="entry name" value="Ribonuclease PH domain 2-like"/>
    <property type="match status" value="1"/>
</dbReference>
<dbReference type="GO" id="GO:0016075">
    <property type="term" value="P:rRNA catabolic process"/>
    <property type="evidence" value="ECO:0007669"/>
    <property type="project" value="UniProtKB-UniRule"/>
</dbReference>
<evidence type="ECO:0000259" key="7">
    <source>
        <dbReference type="Pfam" id="PF01138"/>
    </source>
</evidence>
<dbReference type="AlphaFoldDB" id="A0A532V8U4"/>
<name>A0A532V8U4_UNCT6</name>
<dbReference type="GO" id="GO:0000175">
    <property type="term" value="F:3'-5'-RNA exonuclease activity"/>
    <property type="evidence" value="ECO:0007669"/>
    <property type="project" value="UniProtKB-UniRule"/>
</dbReference>
<dbReference type="Pfam" id="PF03725">
    <property type="entry name" value="RNase_PH_C"/>
    <property type="match status" value="1"/>
</dbReference>
<feature type="domain" description="Exoribonuclease phosphorolytic" evidence="8">
    <location>
        <begin position="158"/>
        <end position="223"/>
    </location>
</feature>
<dbReference type="FunFam" id="3.30.230.70:FF:000003">
    <property type="entry name" value="Ribonuclease PH"/>
    <property type="match status" value="1"/>
</dbReference>
<evidence type="ECO:0000259" key="8">
    <source>
        <dbReference type="Pfam" id="PF03725"/>
    </source>
</evidence>
<accession>A0A532V8U4</accession>
<dbReference type="GO" id="GO:0031125">
    <property type="term" value="P:rRNA 3'-end processing"/>
    <property type="evidence" value="ECO:0007669"/>
    <property type="project" value="UniProtKB-ARBA"/>
</dbReference>
<dbReference type="InterPro" id="IPR015847">
    <property type="entry name" value="ExoRNase_PH_dom2"/>
</dbReference>
<dbReference type="NCBIfam" id="TIGR01966">
    <property type="entry name" value="RNasePH"/>
    <property type="match status" value="1"/>
</dbReference>
<evidence type="ECO:0000256" key="6">
    <source>
        <dbReference type="HAMAP-Rule" id="MF_00564"/>
    </source>
</evidence>
<dbReference type="EC" id="2.7.7.56" evidence="6"/>
<dbReference type="InterPro" id="IPR050080">
    <property type="entry name" value="RNase_PH"/>
</dbReference>
<keyword evidence="6" id="KW-0548">Nucleotidyltransferase</keyword>
<dbReference type="InterPro" id="IPR036345">
    <property type="entry name" value="ExoRNase_PH_dom2_sf"/>
</dbReference>
<gene>
    <name evidence="6" type="primary">rph</name>
    <name evidence="9" type="ORF">CEE36_02755</name>
</gene>
<dbReference type="InterPro" id="IPR001247">
    <property type="entry name" value="ExoRNase_PH_dom1"/>
</dbReference>
<evidence type="ECO:0000256" key="2">
    <source>
        <dbReference type="ARBA" id="ARBA00022552"/>
    </source>
</evidence>
<keyword evidence="6" id="KW-0808">Transferase</keyword>
<dbReference type="SUPFAM" id="SSF54211">
    <property type="entry name" value="Ribosomal protein S5 domain 2-like"/>
    <property type="match status" value="1"/>
</dbReference>
<dbReference type="GO" id="GO:0009022">
    <property type="term" value="F:tRNA nucleotidyltransferase activity"/>
    <property type="evidence" value="ECO:0007669"/>
    <property type="project" value="UniProtKB-UniRule"/>
</dbReference>
<keyword evidence="3 6" id="KW-0820">tRNA-binding</keyword>
<dbReference type="PANTHER" id="PTHR11953">
    <property type="entry name" value="EXOSOME COMPLEX COMPONENT"/>
    <property type="match status" value="1"/>
</dbReference>
<feature type="binding site" evidence="6">
    <location>
        <begin position="124"/>
        <end position="126"/>
    </location>
    <ligand>
        <name>phosphate</name>
        <dbReference type="ChEBI" id="CHEBI:43474"/>
        <note>substrate</note>
    </ligand>
</feature>
<comment type="catalytic activity">
    <reaction evidence="6">
        <text>tRNA(n+1) + phosphate = tRNA(n) + a ribonucleoside 5'-diphosphate</text>
        <dbReference type="Rhea" id="RHEA:10628"/>
        <dbReference type="Rhea" id="RHEA-COMP:17343"/>
        <dbReference type="Rhea" id="RHEA-COMP:17344"/>
        <dbReference type="ChEBI" id="CHEBI:43474"/>
        <dbReference type="ChEBI" id="CHEBI:57930"/>
        <dbReference type="ChEBI" id="CHEBI:173114"/>
        <dbReference type="EC" id="2.7.7.56"/>
    </reaction>
</comment>
<reference evidence="9 10" key="1">
    <citation type="submission" date="2017-06" db="EMBL/GenBank/DDBJ databases">
        <title>Novel microbial phyla capable of carbon fixation and sulfur reduction in deep-sea sediments.</title>
        <authorList>
            <person name="Huang J."/>
            <person name="Baker B."/>
            <person name="Wang Y."/>
        </authorList>
    </citation>
    <scope>NUCLEOTIDE SEQUENCE [LARGE SCALE GENOMIC DNA]</scope>
    <source>
        <strain evidence="9">B3_TA06</strain>
    </source>
</reference>
<dbReference type="EMBL" id="NJBO01000003">
    <property type="protein sequence ID" value="TKJ43619.1"/>
    <property type="molecule type" value="Genomic_DNA"/>
</dbReference>
<dbReference type="GO" id="GO:0000049">
    <property type="term" value="F:tRNA binding"/>
    <property type="evidence" value="ECO:0007669"/>
    <property type="project" value="UniProtKB-UniRule"/>
</dbReference>
<dbReference type="InterPro" id="IPR027408">
    <property type="entry name" value="PNPase/RNase_PH_dom_sf"/>
</dbReference>
<keyword evidence="5" id="KW-0694">RNA-binding</keyword>
<protein>
    <recommendedName>
        <fullName evidence="6">Ribonuclease PH</fullName>
        <shortName evidence="6">RNase PH</shortName>
        <ecNumber evidence="6">2.7.7.56</ecNumber>
    </recommendedName>
    <alternativeName>
        <fullName evidence="6">tRNA nucleotidyltransferase</fullName>
    </alternativeName>
</protein>
<proteinExistence type="inferred from homology"/>
<evidence type="ECO:0000256" key="1">
    <source>
        <dbReference type="ARBA" id="ARBA00006678"/>
    </source>
</evidence>
<sequence>MRVDGRKPQELRPLSFQLGYLKFAPGSCLAQAGETRVLAAVSLEPRVPTWLEGQGQGWITAEYGMLPAATPERNQREARRGRPSARSQEISRLIGRSLRMGFDLQRLEENTLIVDTDVLQADGGTRTLAICAGFCALYQACERLHSEGILKRLPLRRFVAAVSAGIVEGQVIADLCYEEDSKAQVDASIVGTEDGKLIELQLTAEREPISDEQLSEIISLGKAKIAEIVKHMKRSLRARNTPRNTS</sequence>
<comment type="similarity">
    <text evidence="1 6">Belongs to the RNase PH family.</text>
</comment>
<comment type="caution">
    <text evidence="9">The sequence shown here is derived from an EMBL/GenBank/DDBJ whole genome shotgun (WGS) entry which is preliminary data.</text>
</comment>
<dbReference type="PANTHER" id="PTHR11953:SF0">
    <property type="entry name" value="EXOSOME COMPLEX COMPONENT RRP41"/>
    <property type="match status" value="1"/>
</dbReference>
<comment type="subunit">
    <text evidence="6">Homohexameric ring arranged as a trimer of dimers.</text>
</comment>
<organism evidence="9 10">
    <name type="scientific">candidate division TA06 bacterium B3_TA06</name>
    <dbReference type="NCBI Taxonomy" id="2012487"/>
    <lineage>
        <taxon>Bacteria</taxon>
        <taxon>Bacteria division TA06</taxon>
    </lineage>
</organism>
<dbReference type="InterPro" id="IPR002381">
    <property type="entry name" value="RNase_PH_bac-type"/>
</dbReference>
<dbReference type="Gene3D" id="3.30.230.70">
    <property type="entry name" value="GHMP Kinase, N-terminal domain"/>
    <property type="match status" value="1"/>
</dbReference>
<evidence type="ECO:0000256" key="3">
    <source>
        <dbReference type="ARBA" id="ARBA00022555"/>
    </source>
</evidence>
<keyword evidence="4 6" id="KW-0819">tRNA processing</keyword>
<evidence type="ECO:0000313" key="10">
    <source>
        <dbReference type="Proteomes" id="UP000317778"/>
    </source>
</evidence>
<feature type="binding site" evidence="6">
    <location>
        <position position="86"/>
    </location>
    <ligand>
        <name>phosphate</name>
        <dbReference type="ChEBI" id="CHEBI:43474"/>
        <note>substrate</note>
    </ligand>
</feature>
<dbReference type="HAMAP" id="MF_00564">
    <property type="entry name" value="RNase_PH"/>
    <property type="match status" value="1"/>
</dbReference>
<dbReference type="GO" id="GO:0008033">
    <property type="term" value="P:tRNA processing"/>
    <property type="evidence" value="ECO:0007669"/>
    <property type="project" value="UniProtKB-UniRule"/>
</dbReference>
<evidence type="ECO:0000256" key="4">
    <source>
        <dbReference type="ARBA" id="ARBA00022694"/>
    </source>
</evidence>
<feature type="domain" description="Exoribonuclease phosphorolytic" evidence="7">
    <location>
        <begin position="10"/>
        <end position="140"/>
    </location>
</feature>
<dbReference type="InterPro" id="IPR020568">
    <property type="entry name" value="Ribosomal_Su5_D2-typ_SF"/>
</dbReference>